<dbReference type="GO" id="GO:0034986">
    <property type="term" value="F:iron chaperone activity"/>
    <property type="evidence" value="ECO:0007669"/>
    <property type="project" value="EnsemblFungi"/>
</dbReference>
<dbReference type="GeneID" id="30198115"/>
<dbReference type="GO" id="GO:0051537">
    <property type="term" value="F:2 iron, 2 sulfur cluster binding"/>
    <property type="evidence" value="ECO:0007669"/>
    <property type="project" value="TreeGrafter"/>
</dbReference>
<evidence type="ECO:0000256" key="3">
    <source>
        <dbReference type="ARBA" id="ARBA00013107"/>
    </source>
</evidence>
<evidence type="ECO:0000256" key="8">
    <source>
        <dbReference type="ARBA" id="ARBA00023002"/>
    </source>
</evidence>
<accession>A0A1E3P5G8</accession>
<dbReference type="GO" id="GO:0006826">
    <property type="term" value="P:iron ion transport"/>
    <property type="evidence" value="ECO:0007669"/>
    <property type="project" value="UniProtKB-KW"/>
</dbReference>
<dbReference type="OrthoDB" id="1897642at2759"/>
<evidence type="ECO:0000256" key="1">
    <source>
        <dbReference type="ARBA" id="ARBA00004173"/>
    </source>
</evidence>
<dbReference type="GO" id="GO:0010040">
    <property type="term" value="P:response to iron(II) ion"/>
    <property type="evidence" value="ECO:0007669"/>
    <property type="project" value="EnsemblFungi"/>
</dbReference>
<dbReference type="STRING" id="683960.A0A1E3P5G8"/>
<evidence type="ECO:0000256" key="7">
    <source>
        <dbReference type="ARBA" id="ARBA00022946"/>
    </source>
</evidence>
<dbReference type="Gene3D" id="3.30.920.10">
    <property type="entry name" value="Frataxin/CyaY"/>
    <property type="match status" value="1"/>
</dbReference>
<evidence type="ECO:0000256" key="12">
    <source>
        <dbReference type="ARBA" id="ARBA00047990"/>
    </source>
</evidence>
<dbReference type="PROSITE" id="PS50810">
    <property type="entry name" value="FRATAXIN_2"/>
    <property type="match status" value="1"/>
</dbReference>
<dbReference type="GO" id="GO:0006749">
    <property type="term" value="P:glutathione metabolic process"/>
    <property type="evidence" value="ECO:0007669"/>
    <property type="project" value="EnsemblFungi"/>
</dbReference>
<dbReference type="InterPro" id="IPR036524">
    <property type="entry name" value="Frataxin/CyaY_sf"/>
</dbReference>
<feature type="non-terminal residue" evidence="13">
    <location>
        <position position="115"/>
    </location>
</feature>
<dbReference type="GO" id="GO:0006121">
    <property type="term" value="P:mitochondrial electron transport, succinate to ubiquinone"/>
    <property type="evidence" value="ECO:0007669"/>
    <property type="project" value="EnsemblFungi"/>
</dbReference>
<dbReference type="Proteomes" id="UP000094112">
    <property type="component" value="Unassembled WGS sequence"/>
</dbReference>
<dbReference type="InterPro" id="IPR017789">
    <property type="entry name" value="Frataxin"/>
</dbReference>
<dbReference type="RefSeq" id="XP_019039898.1">
    <property type="nucleotide sequence ID" value="XM_019180869.1"/>
</dbReference>
<evidence type="ECO:0000256" key="5">
    <source>
        <dbReference type="ARBA" id="ARBA00022448"/>
    </source>
</evidence>
<dbReference type="GO" id="GO:0006879">
    <property type="term" value="P:intracellular iron ion homeostasis"/>
    <property type="evidence" value="ECO:0007669"/>
    <property type="project" value="UniProtKB-KW"/>
</dbReference>
<dbReference type="EC" id="1.16.3.1" evidence="3"/>
<evidence type="ECO:0000256" key="9">
    <source>
        <dbReference type="ARBA" id="ARBA00023004"/>
    </source>
</evidence>
<keyword evidence="6" id="KW-0410">Iron transport</keyword>
<name>A0A1E3P5G8_WICAA</name>
<dbReference type="GO" id="GO:0004322">
    <property type="term" value="F:ferroxidase activity"/>
    <property type="evidence" value="ECO:0007669"/>
    <property type="project" value="UniProtKB-EC"/>
</dbReference>
<dbReference type="GO" id="GO:0016226">
    <property type="term" value="P:iron-sulfur cluster assembly"/>
    <property type="evidence" value="ECO:0007669"/>
    <property type="project" value="EnsemblFungi"/>
</dbReference>
<dbReference type="AlphaFoldDB" id="A0A1E3P5G8"/>
<evidence type="ECO:0000256" key="4">
    <source>
        <dbReference type="ARBA" id="ARBA00022434"/>
    </source>
</evidence>
<comment type="catalytic activity">
    <reaction evidence="12">
        <text>4 Fe(2+) + O2 + 4 H(+) = 4 Fe(3+) + 2 H2O</text>
        <dbReference type="Rhea" id="RHEA:11148"/>
        <dbReference type="ChEBI" id="CHEBI:15377"/>
        <dbReference type="ChEBI" id="CHEBI:15378"/>
        <dbReference type="ChEBI" id="CHEBI:15379"/>
        <dbReference type="ChEBI" id="CHEBI:29033"/>
        <dbReference type="ChEBI" id="CHEBI:29034"/>
        <dbReference type="EC" id="1.16.3.1"/>
    </reaction>
</comment>
<keyword evidence="4" id="KW-0409">Iron storage</keyword>
<evidence type="ECO:0000256" key="11">
    <source>
        <dbReference type="ARBA" id="ARBA00023128"/>
    </source>
</evidence>
<comment type="similarity">
    <text evidence="2">Belongs to the frataxin family.</text>
</comment>
<dbReference type="GO" id="GO:0006979">
    <property type="term" value="P:response to oxidative stress"/>
    <property type="evidence" value="ECO:0007669"/>
    <property type="project" value="EnsemblFungi"/>
</dbReference>
<dbReference type="PANTHER" id="PTHR16821:SF2">
    <property type="entry name" value="FRATAXIN, MITOCHONDRIAL"/>
    <property type="match status" value="1"/>
</dbReference>
<protein>
    <recommendedName>
        <fullName evidence="3">ferroxidase</fullName>
        <ecNumber evidence="3">1.16.3.1</ecNumber>
    </recommendedName>
</protein>
<evidence type="ECO:0000313" key="14">
    <source>
        <dbReference type="Proteomes" id="UP000094112"/>
    </source>
</evidence>
<dbReference type="PANTHER" id="PTHR16821">
    <property type="entry name" value="FRATAXIN"/>
    <property type="match status" value="1"/>
</dbReference>
<dbReference type="SMART" id="SM01219">
    <property type="entry name" value="Frataxin_Cyay"/>
    <property type="match status" value="1"/>
</dbReference>
<dbReference type="GO" id="GO:0008198">
    <property type="term" value="F:ferrous iron binding"/>
    <property type="evidence" value="ECO:0007669"/>
    <property type="project" value="EnsemblFungi"/>
</dbReference>
<proteinExistence type="inferred from homology"/>
<keyword evidence="8" id="KW-0560">Oxidoreductase</keyword>
<keyword evidence="10" id="KW-0406">Ion transport</keyword>
<organism evidence="13 14">
    <name type="scientific">Wickerhamomyces anomalus (strain ATCC 58044 / CBS 1984 / NCYC 433 / NRRL Y-366-8)</name>
    <name type="common">Yeast</name>
    <name type="synonym">Hansenula anomala</name>
    <dbReference type="NCBI Taxonomy" id="683960"/>
    <lineage>
        <taxon>Eukaryota</taxon>
        <taxon>Fungi</taxon>
        <taxon>Dikarya</taxon>
        <taxon>Ascomycota</taxon>
        <taxon>Saccharomycotina</taxon>
        <taxon>Saccharomycetes</taxon>
        <taxon>Phaffomycetales</taxon>
        <taxon>Wickerhamomycetaceae</taxon>
        <taxon>Wickerhamomyces</taxon>
    </lineage>
</organism>
<evidence type="ECO:0000256" key="2">
    <source>
        <dbReference type="ARBA" id="ARBA00008183"/>
    </source>
</evidence>
<dbReference type="NCBIfam" id="TIGR03422">
    <property type="entry name" value="mito_frataxin"/>
    <property type="match status" value="1"/>
</dbReference>
<dbReference type="GO" id="GO:0042802">
    <property type="term" value="F:identical protein binding"/>
    <property type="evidence" value="ECO:0007669"/>
    <property type="project" value="EnsemblFungi"/>
</dbReference>
<gene>
    <name evidence="13" type="ORF">WICANDRAFT_20362</name>
</gene>
<dbReference type="EMBL" id="KV454209">
    <property type="protein sequence ID" value="ODQ60691.1"/>
    <property type="molecule type" value="Genomic_DNA"/>
</dbReference>
<dbReference type="NCBIfam" id="TIGR03421">
    <property type="entry name" value="FeS_CyaY"/>
    <property type="match status" value="1"/>
</dbReference>
<comment type="subcellular location">
    <subcellularLocation>
        <location evidence="1">Mitochondrion</location>
    </subcellularLocation>
</comment>
<dbReference type="GO" id="GO:0005759">
    <property type="term" value="C:mitochondrial matrix"/>
    <property type="evidence" value="ECO:0007669"/>
    <property type="project" value="EnsemblFungi"/>
</dbReference>
<feature type="non-terminal residue" evidence="13">
    <location>
        <position position="1"/>
    </location>
</feature>
<keyword evidence="11" id="KW-0496">Mitochondrion</keyword>
<reference evidence="13 14" key="1">
    <citation type="journal article" date="2016" name="Proc. Natl. Acad. Sci. U.S.A.">
        <title>Comparative genomics of biotechnologically important yeasts.</title>
        <authorList>
            <person name="Riley R."/>
            <person name="Haridas S."/>
            <person name="Wolfe K.H."/>
            <person name="Lopes M.R."/>
            <person name="Hittinger C.T."/>
            <person name="Goeker M."/>
            <person name="Salamov A.A."/>
            <person name="Wisecaver J.H."/>
            <person name="Long T.M."/>
            <person name="Calvey C.H."/>
            <person name="Aerts A.L."/>
            <person name="Barry K.W."/>
            <person name="Choi C."/>
            <person name="Clum A."/>
            <person name="Coughlan A.Y."/>
            <person name="Deshpande S."/>
            <person name="Douglass A.P."/>
            <person name="Hanson S.J."/>
            <person name="Klenk H.-P."/>
            <person name="LaButti K.M."/>
            <person name="Lapidus A."/>
            <person name="Lindquist E.A."/>
            <person name="Lipzen A.M."/>
            <person name="Meier-Kolthoff J.P."/>
            <person name="Ohm R.A."/>
            <person name="Otillar R.P."/>
            <person name="Pangilinan J.L."/>
            <person name="Peng Y."/>
            <person name="Rokas A."/>
            <person name="Rosa C.A."/>
            <person name="Scheuner C."/>
            <person name="Sibirny A.A."/>
            <person name="Slot J.C."/>
            <person name="Stielow J.B."/>
            <person name="Sun H."/>
            <person name="Kurtzman C.P."/>
            <person name="Blackwell M."/>
            <person name="Grigoriev I.V."/>
            <person name="Jeffries T.W."/>
        </authorList>
    </citation>
    <scope>NUCLEOTIDE SEQUENCE [LARGE SCALE GENOMIC DNA]</scope>
    <source>
        <strain evidence="14">ATCC 58044 / CBS 1984 / NCYC 433 / NRRL Y-366-8</strain>
    </source>
</reference>
<dbReference type="SUPFAM" id="SSF55387">
    <property type="entry name" value="Frataxin/Nqo15-like"/>
    <property type="match status" value="1"/>
</dbReference>
<dbReference type="GO" id="GO:0008199">
    <property type="term" value="F:ferric iron binding"/>
    <property type="evidence" value="ECO:0007669"/>
    <property type="project" value="InterPro"/>
</dbReference>
<dbReference type="PROSITE" id="PS01344">
    <property type="entry name" value="FRATAXIN_1"/>
    <property type="match status" value="1"/>
</dbReference>
<dbReference type="Pfam" id="PF01491">
    <property type="entry name" value="Frataxin_Cyay"/>
    <property type="match status" value="1"/>
</dbReference>
<keyword evidence="5" id="KW-0813">Transport</keyword>
<dbReference type="InterPro" id="IPR002908">
    <property type="entry name" value="Frataxin/CyaY"/>
</dbReference>
<keyword evidence="14" id="KW-1185">Reference proteome</keyword>
<evidence type="ECO:0000313" key="13">
    <source>
        <dbReference type="EMBL" id="ODQ60691.1"/>
    </source>
</evidence>
<evidence type="ECO:0000256" key="6">
    <source>
        <dbReference type="ARBA" id="ARBA00022496"/>
    </source>
</evidence>
<evidence type="ECO:0000256" key="10">
    <source>
        <dbReference type="ARBA" id="ARBA00023065"/>
    </source>
</evidence>
<keyword evidence="9" id="KW-0408">Iron</keyword>
<keyword evidence="7" id="KW-0809">Transit peptide</keyword>
<sequence>VTDLDMNTYHTISEDYLETLTDSLEALSEENPQIDAEYSHGVLTLVLPPNGTYVINKQPPNKQIWLSSPVSGPDRFDYVEPNWVSLRTKHKLALLLKDEVAQAVGKEVDEIDLGG</sequence>
<dbReference type="InterPro" id="IPR020895">
    <property type="entry name" value="Frataxin_CS"/>
</dbReference>